<protein>
    <submittedName>
        <fullName evidence="2">2,5-dihydroxypyridine 5,6-dioxygenase</fullName>
        <ecNumber evidence="2">1.13.11.9</ecNumber>
    </submittedName>
</protein>
<evidence type="ECO:0000256" key="1">
    <source>
        <dbReference type="ARBA" id="ARBA00022723"/>
    </source>
</evidence>
<dbReference type="SUPFAM" id="SSF144052">
    <property type="entry name" value="Thermophilic metalloprotease-like"/>
    <property type="match status" value="1"/>
</dbReference>
<dbReference type="EC" id="1.13.11.9" evidence="2"/>
<evidence type="ECO:0000313" key="3">
    <source>
        <dbReference type="Proteomes" id="UP000277294"/>
    </source>
</evidence>
<reference evidence="2 3" key="1">
    <citation type="submission" date="2018-10" db="EMBL/GenBank/DDBJ databases">
        <authorList>
            <person name="Criscuolo A."/>
        </authorList>
    </citation>
    <scope>NUCLEOTIDE SEQUENCE [LARGE SCALE GENOMIC DNA]</scope>
    <source>
        <strain evidence="2">DnA1</strain>
    </source>
</reference>
<dbReference type="EMBL" id="UWPJ01000005">
    <property type="protein sequence ID" value="VCU68477.1"/>
    <property type="molecule type" value="Genomic_DNA"/>
</dbReference>
<keyword evidence="2" id="KW-0223">Dioxygenase</keyword>
<dbReference type="AlphaFoldDB" id="A0A3P4AWQ9"/>
<dbReference type="PANTHER" id="PTHR34448">
    <property type="entry name" value="AMINOPEPTIDASE"/>
    <property type="match status" value="1"/>
</dbReference>
<gene>
    <name evidence="2" type="primary">nicX_2</name>
    <name evidence="2" type="ORF">PIGHUM_00528</name>
</gene>
<evidence type="ECO:0000313" key="2">
    <source>
        <dbReference type="EMBL" id="VCU68477.1"/>
    </source>
</evidence>
<keyword evidence="1" id="KW-0479">Metal-binding</keyword>
<dbReference type="OrthoDB" id="6918951at2"/>
<dbReference type="Proteomes" id="UP000277294">
    <property type="component" value="Unassembled WGS sequence"/>
</dbReference>
<dbReference type="InterPro" id="IPR058739">
    <property type="entry name" value="NicX"/>
</dbReference>
<name>A0A3P4AWQ9_9BURK</name>
<proteinExistence type="predicted"/>
<dbReference type="GO" id="GO:0047075">
    <property type="term" value="F:2,5-dihydroxypyridine 5,6-dioxygenase activity"/>
    <property type="evidence" value="ECO:0007669"/>
    <property type="project" value="UniProtKB-EC"/>
</dbReference>
<dbReference type="Pfam" id="PF26233">
    <property type="entry name" value="NicX"/>
    <property type="match status" value="1"/>
</dbReference>
<dbReference type="InterPro" id="IPR052170">
    <property type="entry name" value="M29_Exopeptidase"/>
</dbReference>
<dbReference type="RefSeq" id="WP_124077685.1">
    <property type="nucleotide sequence ID" value="NZ_UWPJ01000005.1"/>
</dbReference>
<sequence>MPLSPTQLTGCWTEVLTLSRLSAGENVLILTSQNSDPRTVDAASRAATALGARVVRLEIAPNWDTCEVGSDPTVVCGASPIDDDPMALAAMKAADLVIDTVFLLFTPGQKAVLESGTRMLLAYEPAEILARVIPTEQDRSRVLAARDTYARGSRIRVRSAAGTDLTASIGRYPITAEYGYVDAPGRWDHWPSGFVARLPDDDSAAGVVVLAPGDIILPFKTYVQTPIRLEIEAGRIVRISGGLDAEFLESYLQGFNDADAYAISHLGWGLQPKARWTSLGLYDKAATIGMEARAFYGNFLFSTGPGGGRHTKAHLDIPMRKCSFYVDDEPMVLEGDVIPDAQRVPGAAPQ</sequence>
<accession>A0A3P4AWQ9</accession>
<dbReference type="GO" id="GO:0046872">
    <property type="term" value="F:metal ion binding"/>
    <property type="evidence" value="ECO:0007669"/>
    <property type="project" value="UniProtKB-KW"/>
</dbReference>
<dbReference type="PANTHER" id="PTHR34448:SF1">
    <property type="entry name" value="BLL6088 PROTEIN"/>
    <property type="match status" value="1"/>
</dbReference>
<keyword evidence="2" id="KW-0560">Oxidoreductase</keyword>
<organism evidence="2 3">
    <name type="scientific">Pigmentiphaga humi</name>
    <dbReference type="NCBI Taxonomy" id="2478468"/>
    <lineage>
        <taxon>Bacteria</taxon>
        <taxon>Pseudomonadati</taxon>
        <taxon>Pseudomonadota</taxon>
        <taxon>Betaproteobacteria</taxon>
        <taxon>Burkholderiales</taxon>
        <taxon>Alcaligenaceae</taxon>
        <taxon>Pigmentiphaga</taxon>
    </lineage>
</organism>
<keyword evidence="3" id="KW-1185">Reference proteome</keyword>